<organism evidence="1 2">
    <name type="scientific">Neisseria weixii</name>
    <dbReference type="NCBI Taxonomy" id="1853276"/>
    <lineage>
        <taxon>Bacteria</taxon>
        <taxon>Pseudomonadati</taxon>
        <taxon>Pseudomonadota</taxon>
        <taxon>Betaproteobacteria</taxon>
        <taxon>Neisseriales</taxon>
        <taxon>Neisseriaceae</taxon>
        <taxon>Neisseria</taxon>
    </lineage>
</organism>
<protein>
    <submittedName>
        <fullName evidence="1">MmcQ protein</fullName>
    </submittedName>
</protein>
<dbReference type="EMBL" id="RPFL01000009">
    <property type="protein sequence ID" value="RPD89167.1"/>
    <property type="molecule type" value="Genomic_DNA"/>
</dbReference>
<comment type="caution">
    <text evidence="1">The sequence shown here is derived from an EMBL/GenBank/DDBJ whole genome shotgun (WGS) entry which is preliminary data.</text>
</comment>
<dbReference type="Pfam" id="PF04237">
    <property type="entry name" value="YjbR"/>
    <property type="match status" value="1"/>
</dbReference>
<proteinExistence type="predicted"/>
<dbReference type="InterPro" id="IPR058532">
    <property type="entry name" value="YjbR/MT2646/Rv2570-like"/>
</dbReference>
<name>A0A3N4N4U7_9NEIS</name>
<dbReference type="SUPFAM" id="SSF142906">
    <property type="entry name" value="YjbR-like"/>
    <property type="match status" value="1"/>
</dbReference>
<accession>A0A3N4N4U7</accession>
<dbReference type="Proteomes" id="UP000272412">
    <property type="component" value="Unassembled WGS sequence"/>
</dbReference>
<dbReference type="OrthoDB" id="9804614at2"/>
<dbReference type="InterPro" id="IPR038056">
    <property type="entry name" value="YjbR-like_sf"/>
</dbReference>
<keyword evidence="2" id="KW-1185">Reference proteome</keyword>
<dbReference type="InterPro" id="IPR007351">
    <property type="entry name" value="YjbR"/>
</dbReference>
<dbReference type="Gene3D" id="3.90.1150.30">
    <property type="match status" value="1"/>
</dbReference>
<dbReference type="PANTHER" id="PTHR35145">
    <property type="entry name" value="CYTOPLASMIC PROTEIN-RELATED"/>
    <property type="match status" value="1"/>
</dbReference>
<reference evidence="1 2" key="1">
    <citation type="submission" date="2018-11" db="EMBL/GenBank/DDBJ databases">
        <title>Neisseria weixii sp. nov. isolated from the rectal contents of plateau pika (Ochotona cruzoniae).</title>
        <authorList>
            <person name="Zhang G."/>
        </authorList>
    </citation>
    <scope>NUCLEOTIDE SEQUENCE [LARGE SCALE GENOMIC DNA]</scope>
    <source>
        <strain evidence="1 2">10009</strain>
    </source>
</reference>
<gene>
    <name evidence="1" type="ORF">EGK74_04775</name>
</gene>
<evidence type="ECO:0000313" key="2">
    <source>
        <dbReference type="Proteomes" id="UP000272412"/>
    </source>
</evidence>
<dbReference type="AlphaFoldDB" id="A0A3N4N4U7"/>
<dbReference type="KEGG" id="nwx:CGZ65_03800"/>
<evidence type="ECO:0000313" key="1">
    <source>
        <dbReference type="EMBL" id="RPD89167.1"/>
    </source>
</evidence>
<dbReference type="RefSeq" id="WP_096294880.1">
    <property type="nucleotide sequence ID" value="NZ_CP023429.1"/>
</dbReference>
<dbReference type="PANTHER" id="PTHR35145:SF1">
    <property type="entry name" value="CYTOPLASMIC PROTEIN"/>
    <property type="match status" value="1"/>
</dbReference>
<sequence length="118" mass="13251">MNQATLFSGITERFGAEPQYLWAKFPEYAVFRHTGGKQKWFCAYLPVAAEKIGRNGNDNVALLNVKCPPEMVGGLRQMPGVLPAYHMNKTHWISLVLAEVDADLVWQLLAQSFALTKK</sequence>